<dbReference type="InterPro" id="IPR016181">
    <property type="entry name" value="Acyl_CoA_acyltransferase"/>
</dbReference>
<accession>A0A1G6X4U4</accession>
<feature type="domain" description="N-acetyltransferase" evidence="3">
    <location>
        <begin position="12"/>
        <end position="158"/>
    </location>
</feature>
<dbReference type="GO" id="GO:0016747">
    <property type="term" value="F:acyltransferase activity, transferring groups other than amino-acyl groups"/>
    <property type="evidence" value="ECO:0007669"/>
    <property type="project" value="InterPro"/>
</dbReference>
<keyword evidence="4" id="KW-0687">Ribonucleoprotein</keyword>
<dbReference type="GO" id="GO:0005840">
    <property type="term" value="C:ribosome"/>
    <property type="evidence" value="ECO:0007669"/>
    <property type="project" value="UniProtKB-KW"/>
</dbReference>
<reference evidence="4 5" key="1">
    <citation type="submission" date="2016-10" db="EMBL/GenBank/DDBJ databases">
        <authorList>
            <person name="de Groot N.N."/>
        </authorList>
    </citation>
    <scope>NUCLEOTIDE SEQUENCE [LARGE SCALE GENOMIC DNA]</scope>
    <source>
        <strain evidence="4 5">CGMCC 4.6858</strain>
    </source>
</reference>
<dbReference type="Gene3D" id="3.40.630.30">
    <property type="match status" value="1"/>
</dbReference>
<evidence type="ECO:0000313" key="5">
    <source>
        <dbReference type="Proteomes" id="UP000199034"/>
    </source>
</evidence>
<protein>
    <submittedName>
        <fullName evidence="4">Ribosomal protein S18 acetylase RimI</fullName>
    </submittedName>
</protein>
<dbReference type="InterPro" id="IPR000182">
    <property type="entry name" value="GNAT_dom"/>
</dbReference>
<sequence length="174" mass="19374">MNLQVAYGGGVTDVRPARAADLPLLAGIEADADELFLERFGNPPWDPPTPGQDRAFEPGFLLVAARPPVGFAHVLEIDGDAHLELLAVRRDHGRQGIGTALVAAAKAEARARGHRRLTLSTYRDVPWNAPFYERLGFRELERLEHWHRAAQRTEERMGLLEHGPRLMMVTSLTN</sequence>
<evidence type="ECO:0000256" key="2">
    <source>
        <dbReference type="ARBA" id="ARBA00023315"/>
    </source>
</evidence>
<proteinExistence type="predicted"/>
<evidence type="ECO:0000313" key="4">
    <source>
        <dbReference type="EMBL" id="SDD73220.1"/>
    </source>
</evidence>
<dbReference type="STRING" id="1045774.SAMN05421872_110165"/>
<gene>
    <name evidence="4" type="ORF">SAMN05421872_110165</name>
</gene>
<evidence type="ECO:0000256" key="1">
    <source>
        <dbReference type="ARBA" id="ARBA00022679"/>
    </source>
</evidence>
<dbReference type="SUPFAM" id="SSF55729">
    <property type="entry name" value="Acyl-CoA N-acyltransferases (Nat)"/>
    <property type="match status" value="1"/>
</dbReference>
<dbReference type="AlphaFoldDB" id="A0A1G6X4U4"/>
<name>A0A1G6X4U4_9ACTN</name>
<dbReference type="PANTHER" id="PTHR43800">
    <property type="entry name" value="PEPTIDYL-LYSINE N-ACETYLTRANSFERASE YJAB"/>
    <property type="match status" value="1"/>
</dbReference>
<dbReference type="Pfam" id="PF00583">
    <property type="entry name" value="Acetyltransf_1"/>
    <property type="match status" value="1"/>
</dbReference>
<dbReference type="PROSITE" id="PS51186">
    <property type="entry name" value="GNAT"/>
    <property type="match status" value="1"/>
</dbReference>
<dbReference type="EMBL" id="FMZM01000010">
    <property type="protein sequence ID" value="SDD73220.1"/>
    <property type="molecule type" value="Genomic_DNA"/>
</dbReference>
<evidence type="ECO:0000259" key="3">
    <source>
        <dbReference type="PROSITE" id="PS51186"/>
    </source>
</evidence>
<organism evidence="4 5">
    <name type="scientific">Nocardioides lianchengensis</name>
    <dbReference type="NCBI Taxonomy" id="1045774"/>
    <lineage>
        <taxon>Bacteria</taxon>
        <taxon>Bacillati</taxon>
        <taxon>Actinomycetota</taxon>
        <taxon>Actinomycetes</taxon>
        <taxon>Propionibacteriales</taxon>
        <taxon>Nocardioidaceae</taxon>
        <taxon>Nocardioides</taxon>
    </lineage>
</organism>
<dbReference type="PANTHER" id="PTHR43800:SF1">
    <property type="entry name" value="PEPTIDYL-LYSINE N-ACETYLTRANSFERASE YJAB"/>
    <property type="match status" value="1"/>
</dbReference>
<keyword evidence="5" id="KW-1185">Reference proteome</keyword>
<keyword evidence="1" id="KW-0808">Transferase</keyword>
<dbReference type="Proteomes" id="UP000199034">
    <property type="component" value="Unassembled WGS sequence"/>
</dbReference>
<keyword evidence="2" id="KW-0012">Acyltransferase</keyword>
<keyword evidence="4" id="KW-0689">Ribosomal protein</keyword>